<protein>
    <submittedName>
        <fullName evidence="2">Uncharacterized protein</fullName>
    </submittedName>
</protein>
<name>A0A9W8Q7K8_AKAMU</name>
<gene>
    <name evidence="2" type="ORF">LMH87_001830</name>
</gene>
<keyword evidence="1" id="KW-1133">Transmembrane helix</keyword>
<accession>A0A9W8Q7K8</accession>
<keyword evidence="3" id="KW-1185">Reference proteome</keyword>
<feature type="transmembrane region" description="Helical" evidence="1">
    <location>
        <begin position="51"/>
        <end position="69"/>
    </location>
</feature>
<dbReference type="AlphaFoldDB" id="A0A9W8Q7K8"/>
<reference evidence="2" key="1">
    <citation type="journal article" date="2023" name="Access Microbiol">
        <title>De-novo genome assembly for Akanthomyces muscarius, a biocontrol agent of insect agricultural pests.</title>
        <authorList>
            <person name="Erdos Z."/>
            <person name="Studholme D.J."/>
            <person name="Raymond B."/>
            <person name="Sharma M."/>
        </authorList>
    </citation>
    <scope>NUCLEOTIDE SEQUENCE</scope>
    <source>
        <strain evidence="2">Ve6</strain>
    </source>
</reference>
<keyword evidence="1" id="KW-0812">Transmembrane</keyword>
<dbReference type="EMBL" id="JAJHUN010000010">
    <property type="protein sequence ID" value="KAJ4147296.1"/>
    <property type="molecule type" value="Genomic_DNA"/>
</dbReference>
<dbReference type="RefSeq" id="XP_056050237.1">
    <property type="nucleotide sequence ID" value="XM_056193172.1"/>
</dbReference>
<proteinExistence type="predicted"/>
<keyword evidence="1" id="KW-0472">Membrane</keyword>
<evidence type="ECO:0000256" key="1">
    <source>
        <dbReference type="SAM" id="Phobius"/>
    </source>
</evidence>
<evidence type="ECO:0000313" key="2">
    <source>
        <dbReference type="EMBL" id="KAJ4147296.1"/>
    </source>
</evidence>
<organism evidence="2 3">
    <name type="scientific">Akanthomyces muscarius</name>
    <name type="common">Entomopathogenic fungus</name>
    <name type="synonym">Lecanicillium muscarium</name>
    <dbReference type="NCBI Taxonomy" id="2231603"/>
    <lineage>
        <taxon>Eukaryota</taxon>
        <taxon>Fungi</taxon>
        <taxon>Dikarya</taxon>
        <taxon>Ascomycota</taxon>
        <taxon>Pezizomycotina</taxon>
        <taxon>Sordariomycetes</taxon>
        <taxon>Hypocreomycetidae</taxon>
        <taxon>Hypocreales</taxon>
        <taxon>Cordycipitaceae</taxon>
        <taxon>Akanthomyces</taxon>
    </lineage>
</organism>
<evidence type="ECO:0000313" key="3">
    <source>
        <dbReference type="Proteomes" id="UP001144673"/>
    </source>
</evidence>
<dbReference type="KEGG" id="amus:LMH87_001830"/>
<comment type="caution">
    <text evidence="2">The sequence shown here is derived from an EMBL/GenBank/DDBJ whole genome shotgun (WGS) entry which is preliminary data.</text>
</comment>
<dbReference type="GeneID" id="80888989"/>
<sequence>MTKTFSRLIASSGWFSSSHRICNRGSCLSHRTLPSSVAITMGTPSFQASNAIIYLTYGVFLVMGTGIAWKLRNQAKTDFLSSNGTQTAFPLALNFIASGE</sequence>
<dbReference type="Proteomes" id="UP001144673">
    <property type="component" value="Chromosome 3"/>
</dbReference>